<dbReference type="EMBL" id="JAINUY010000001">
    <property type="protein sequence ID" value="MBZ4034251.1"/>
    <property type="molecule type" value="Genomic_DNA"/>
</dbReference>
<keyword evidence="2" id="KW-1185">Reference proteome</keyword>
<gene>
    <name evidence="1" type="ORF">K6T82_05700</name>
</gene>
<sequence>MKNRYKKGQDVQQEFGGPVMKVIGFEPELIENVITQWEDEQGTVITGKFMDSVLVPAAQ</sequence>
<dbReference type="AlphaFoldDB" id="A0A9X1KQK0"/>
<protein>
    <submittedName>
        <fullName evidence="1">Uncharacterized protein</fullName>
    </submittedName>
</protein>
<organism evidence="1 2">
    <name type="scientific">Flavobacterium potami</name>
    <dbReference type="NCBI Taxonomy" id="2872310"/>
    <lineage>
        <taxon>Bacteria</taxon>
        <taxon>Pseudomonadati</taxon>
        <taxon>Bacteroidota</taxon>
        <taxon>Flavobacteriia</taxon>
        <taxon>Flavobacteriales</taxon>
        <taxon>Flavobacteriaceae</taxon>
        <taxon>Flavobacterium</taxon>
    </lineage>
</organism>
<proteinExistence type="predicted"/>
<name>A0A9X1KQK0_9FLAO</name>
<reference evidence="1 2" key="1">
    <citation type="journal article" date="2023" name="Antonie Van Leeuwenhoek">
        <title>Flavobacterium potami sp. nov., a multi-metal resistance genes harbouring bacterium isolated from shallow river silt.</title>
        <authorList>
            <person name="Li S."/>
            <person name="Mao S."/>
            <person name="Mu W."/>
            <person name="Guo B."/>
            <person name="Li C."/>
            <person name="Zhu Q."/>
            <person name="Hou X."/>
            <person name="Zhao Y."/>
            <person name="Wei S."/>
            <person name="Liu H."/>
            <person name="Liu A."/>
        </authorList>
    </citation>
    <scope>NUCLEOTIDE SEQUENCE [LARGE SCALE GENOMIC DNA]</scope>
    <source>
        <strain evidence="1 2">17A</strain>
    </source>
</reference>
<accession>A0A9X1KQK0</accession>
<evidence type="ECO:0000313" key="2">
    <source>
        <dbReference type="Proteomes" id="UP001139366"/>
    </source>
</evidence>
<evidence type="ECO:0000313" key="1">
    <source>
        <dbReference type="EMBL" id="MBZ4034251.1"/>
    </source>
</evidence>
<dbReference type="Proteomes" id="UP001139366">
    <property type="component" value="Unassembled WGS sequence"/>
</dbReference>
<dbReference type="RefSeq" id="WP_223704967.1">
    <property type="nucleotide sequence ID" value="NZ_JAINUY010000001.1"/>
</dbReference>
<comment type="caution">
    <text evidence="1">The sequence shown here is derived from an EMBL/GenBank/DDBJ whole genome shotgun (WGS) entry which is preliminary data.</text>
</comment>